<dbReference type="Proteomes" id="UP000002051">
    <property type="component" value="Chromosome 5"/>
</dbReference>
<protein>
    <submittedName>
        <fullName evidence="4">Transmembrane protein, putative</fullName>
    </submittedName>
</protein>
<dbReference type="EMBL" id="CM001221">
    <property type="protein sequence ID" value="AES97027.1"/>
    <property type="molecule type" value="Genomic_DNA"/>
</dbReference>
<dbReference type="PANTHER" id="PTHR31415">
    <property type="entry name" value="OS05G0367900 PROTEIN"/>
    <property type="match status" value="1"/>
</dbReference>
<organism evidence="4 6">
    <name type="scientific">Medicago truncatula</name>
    <name type="common">Barrel medic</name>
    <name type="synonym">Medicago tribuloides</name>
    <dbReference type="NCBI Taxonomy" id="3880"/>
    <lineage>
        <taxon>Eukaryota</taxon>
        <taxon>Viridiplantae</taxon>
        <taxon>Streptophyta</taxon>
        <taxon>Embryophyta</taxon>
        <taxon>Tracheophyta</taxon>
        <taxon>Spermatophyta</taxon>
        <taxon>Magnoliopsida</taxon>
        <taxon>eudicotyledons</taxon>
        <taxon>Gunneridae</taxon>
        <taxon>Pentapetalae</taxon>
        <taxon>rosids</taxon>
        <taxon>fabids</taxon>
        <taxon>Fabales</taxon>
        <taxon>Fabaceae</taxon>
        <taxon>Papilionoideae</taxon>
        <taxon>50 kb inversion clade</taxon>
        <taxon>NPAAA clade</taxon>
        <taxon>Hologalegina</taxon>
        <taxon>IRL clade</taxon>
        <taxon>Trifolieae</taxon>
        <taxon>Medicago</taxon>
    </lineage>
</organism>
<proteinExistence type="predicted"/>
<keyword evidence="2 3" id="KW-0472">Membrane</keyword>
<sequence length="225" mass="24562">MAAIPTSTHKDTQENVSSSNAFCRFFCTFMSILSLIILAIEFFNYLGDAYISRGMYTCNHTCNLPNFKVGSEGSLNSLTISNTQLTAEFNITVSVDNPTQYSRVYYDAVSAEIFYGGESLVLTKSSLLSFTTHEKSVIHMTLSVNKPSDFGGAATSIAQSRKDGRVEFGLILSSLIKYKNSMSHSGWESLKVVCNPLKFGVSPNDFNTNTTNPGILLEGVTCTST</sequence>
<keyword evidence="3" id="KW-1133">Transmembrane helix</keyword>
<keyword evidence="3 4" id="KW-0812">Transmembrane</keyword>
<dbReference type="GO" id="GO:0005886">
    <property type="term" value="C:plasma membrane"/>
    <property type="evidence" value="ECO:0000318"/>
    <property type="project" value="GO_Central"/>
</dbReference>
<evidence type="ECO:0000313" key="5">
    <source>
        <dbReference type="EnsemblPlants" id="AES97027"/>
    </source>
</evidence>
<dbReference type="GO" id="GO:0098542">
    <property type="term" value="P:defense response to other organism"/>
    <property type="evidence" value="ECO:0007669"/>
    <property type="project" value="InterPro"/>
</dbReference>
<dbReference type="EnsemblPlants" id="AES97027">
    <property type="protein sequence ID" value="AES97027"/>
    <property type="gene ID" value="MTR_5g044380"/>
</dbReference>
<dbReference type="AlphaFoldDB" id="G7JWV2"/>
<feature type="transmembrane region" description="Helical" evidence="3">
    <location>
        <begin position="21"/>
        <end position="43"/>
    </location>
</feature>
<evidence type="ECO:0000256" key="2">
    <source>
        <dbReference type="ARBA" id="ARBA00023136"/>
    </source>
</evidence>
<dbReference type="PaxDb" id="3880-AES97027"/>
<keyword evidence="6" id="KW-1185">Reference proteome</keyword>
<evidence type="ECO:0000313" key="4">
    <source>
        <dbReference type="EMBL" id="AES97027.1"/>
    </source>
</evidence>
<comment type="subcellular location">
    <subcellularLocation>
        <location evidence="1">Membrane</location>
    </subcellularLocation>
</comment>
<dbReference type="InterPro" id="IPR044839">
    <property type="entry name" value="NDR1-like"/>
</dbReference>
<gene>
    <name evidence="4" type="ordered locus">MTR_5g044380</name>
</gene>
<reference evidence="4 6" key="1">
    <citation type="journal article" date="2011" name="Nature">
        <title>The Medicago genome provides insight into the evolution of rhizobial symbioses.</title>
        <authorList>
            <person name="Young N.D."/>
            <person name="Debelle F."/>
            <person name="Oldroyd G.E."/>
            <person name="Geurts R."/>
            <person name="Cannon S.B."/>
            <person name="Udvardi M.K."/>
            <person name="Benedito V.A."/>
            <person name="Mayer K.F."/>
            <person name="Gouzy J."/>
            <person name="Schoof H."/>
            <person name="Van de Peer Y."/>
            <person name="Proost S."/>
            <person name="Cook D.R."/>
            <person name="Meyers B.C."/>
            <person name="Spannagl M."/>
            <person name="Cheung F."/>
            <person name="De Mita S."/>
            <person name="Krishnakumar V."/>
            <person name="Gundlach H."/>
            <person name="Zhou S."/>
            <person name="Mudge J."/>
            <person name="Bharti A.K."/>
            <person name="Murray J.D."/>
            <person name="Naoumkina M.A."/>
            <person name="Rosen B."/>
            <person name="Silverstein K.A."/>
            <person name="Tang H."/>
            <person name="Rombauts S."/>
            <person name="Zhao P.X."/>
            <person name="Zhou P."/>
            <person name="Barbe V."/>
            <person name="Bardou P."/>
            <person name="Bechner M."/>
            <person name="Bellec A."/>
            <person name="Berger A."/>
            <person name="Berges H."/>
            <person name="Bidwell S."/>
            <person name="Bisseling T."/>
            <person name="Choisne N."/>
            <person name="Couloux A."/>
            <person name="Denny R."/>
            <person name="Deshpande S."/>
            <person name="Dai X."/>
            <person name="Doyle J.J."/>
            <person name="Dudez A.M."/>
            <person name="Farmer A.D."/>
            <person name="Fouteau S."/>
            <person name="Franken C."/>
            <person name="Gibelin C."/>
            <person name="Gish J."/>
            <person name="Goldstein S."/>
            <person name="Gonzalez A.J."/>
            <person name="Green P.J."/>
            <person name="Hallab A."/>
            <person name="Hartog M."/>
            <person name="Hua A."/>
            <person name="Humphray S.J."/>
            <person name="Jeong D.H."/>
            <person name="Jing Y."/>
            <person name="Jocker A."/>
            <person name="Kenton S.M."/>
            <person name="Kim D.J."/>
            <person name="Klee K."/>
            <person name="Lai H."/>
            <person name="Lang C."/>
            <person name="Lin S."/>
            <person name="Macmil S.L."/>
            <person name="Magdelenat G."/>
            <person name="Matthews L."/>
            <person name="McCorrison J."/>
            <person name="Monaghan E.L."/>
            <person name="Mun J.H."/>
            <person name="Najar F.Z."/>
            <person name="Nicholson C."/>
            <person name="Noirot C."/>
            <person name="O'Bleness M."/>
            <person name="Paule C.R."/>
            <person name="Poulain J."/>
            <person name="Prion F."/>
            <person name="Qin B."/>
            <person name="Qu C."/>
            <person name="Retzel E.F."/>
            <person name="Riddle C."/>
            <person name="Sallet E."/>
            <person name="Samain S."/>
            <person name="Samson N."/>
            <person name="Sanders I."/>
            <person name="Saurat O."/>
            <person name="Scarpelli C."/>
            <person name="Schiex T."/>
            <person name="Segurens B."/>
            <person name="Severin A.J."/>
            <person name="Sherrier D.J."/>
            <person name="Shi R."/>
            <person name="Sims S."/>
            <person name="Singer S.R."/>
            <person name="Sinharoy S."/>
            <person name="Sterck L."/>
            <person name="Viollet A."/>
            <person name="Wang B.B."/>
            <person name="Wang K."/>
            <person name="Wang M."/>
            <person name="Wang X."/>
            <person name="Warfsmann J."/>
            <person name="Weissenbach J."/>
            <person name="White D.D."/>
            <person name="White J.D."/>
            <person name="Wiley G.B."/>
            <person name="Wincker P."/>
            <person name="Xing Y."/>
            <person name="Yang L."/>
            <person name="Yao Z."/>
            <person name="Ying F."/>
            <person name="Zhai J."/>
            <person name="Zhou L."/>
            <person name="Zuber A."/>
            <person name="Denarie J."/>
            <person name="Dixon R.A."/>
            <person name="May G.D."/>
            <person name="Schwartz D.C."/>
            <person name="Rogers J."/>
            <person name="Quetier F."/>
            <person name="Town C.D."/>
            <person name="Roe B.A."/>
        </authorList>
    </citation>
    <scope>NUCLEOTIDE SEQUENCE [LARGE SCALE GENOMIC DNA]</scope>
    <source>
        <strain evidence="4">A17</strain>
        <strain evidence="5 6">cv. Jemalong A17</strain>
    </source>
</reference>
<reference evidence="5" key="3">
    <citation type="submission" date="2015-04" db="UniProtKB">
        <authorList>
            <consortium name="EnsemblPlants"/>
        </authorList>
    </citation>
    <scope>IDENTIFICATION</scope>
    <source>
        <strain evidence="5">cv. Jemalong A17</strain>
    </source>
</reference>
<evidence type="ECO:0000313" key="6">
    <source>
        <dbReference type="Proteomes" id="UP000002051"/>
    </source>
</evidence>
<dbReference type="PANTHER" id="PTHR31415:SF173">
    <property type="entry name" value="PROTEIN, PUTATIVE-RELATED"/>
    <property type="match status" value="1"/>
</dbReference>
<evidence type="ECO:0000256" key="3">
    <source>
        <dbReference type="SAM" id="Phobius"/>
    </source>
</evidence>
<accession>G7JWV2</accession>
<evidence type="ECO:0000256" key="1">
    <source>
        <dbReference type="ARBA" id="ARBA00004370"/>
    </source>
</evidence>
<dbReference type="HOGENOM" id="CLU_109982_0_0_1"/>
<reference evidence="4 6" key="2">
    <citation type="journal article" date="2014" name="BMC Genomics">
        <title>An improved genome release (version Mt4.0) for the model legume Medicago truncatula.</title>
        <authorList>
            <person name="Tang H."/>
            <person name="Krishnakumar V."/>
            <person name="Bidwell S."/>
            <person name="Rosen B."/>
            <person name="Chan A."/>
            <person name="Zhou S."/>
            <person name="Gentzbittel L."/>
            <person name="Childs K.L."/>
            <person name="Yandell M."/>
            <person name="Gundlach H."/>
            <person name="Mayer K.F."/>
            <person name="Schwartz D.C."/>
            <person name="Town C.D."/>
        </authorList>
    </citation>
    <scope>GENOME REANNOTATION</scope>
    <source>
        <strain evidence="5 6">cv. Jemalong A17</strain>
    </source>
</reference>
<name>G7JWV2_MEDTR</name>
<dbReference type="GO" id="GO:0009506">
    <property type="term" value="C:plasmodesma"/>
    <property type="evidence" value="ECO:0000318"/>
    <property type="project" value="GO_Central"/>
</dbReference>